<proteinExistence type="predicted"/>
<sequence length="108" mass="11906">MSIFDQLAGADGPDAPTCSRKGCRAPAAWSVLWNNPRIHTPERRKQWLACPEHRDWLQDYLTQRGLWKETLPFQAAAEASPGAQRPDAAPRSDSSQSSAGQSNTSKES</sequence>
<evidence type="ECO:0000313" key="3">
    <source>
        <dbReference type="Proteomes" id="UP001501536"/>
    </source>
</evidence>
<keyword evidence="3" id="KW-1185">Reference proteome</keyword>
<gene>
    <name evidence="2" type="ORF">GCM10022377_05320</name>
</gene>
<feature type="region of interest" description="Disordered" evidence="1">
    <location>
        <begin position="1"/>
        <end position="21"/>
    </location>
</feature>
<protein>
    <recommendedName>
        <fullName evidence="4">Acetone carboxylase</fullName>
    </recommendedName>
</protein>
<feature type="compositionally biased region" description="Low complexity" evidence="1">
    <location>
        <begin position="92"/>
        <end position="108"/>
    </location>
</feature>
<organism evidence="2 3">
    <name type="scientific">Zhihengliuella alba</name>
    <dbReference type="NCBI Taxonomy" id="547018"/>
    <lineage>
        <taxon>Bacteria</taxon>
        <taxon>Bacillati</taxon>
        <taxon>Actinomycetota</taxon>
        <taxon>Actinomycetes</taxon>
        <taxon>Micrococcales</taxon>
        <taxon>Micrococcaceae</taxon>
        <taxon>Zhihengliuella</taxon>
    </lineage>
</organism>
<reference evidence="3" key="1">
    <citation type="journal article" date="2019" name="Int. J. Syst. Evol. Microbiol.">
        <title>The Global Catalogue of Microorganisms (GCM) 10K type strain sequencing project: providing services to taxonomists for standard genome sequencing and annotation.</title>
        <authorList>
            <consortium name="The Broad Institute Genomics Platform"/>
            <consortium name="The Broad Institute Genome Sequencing Center for Infectious Disease"/>
            <person name="Wu L."/>
            <person name="Ma J."/>
        </authorList>
    </citation>
    <scope>NUCLEOTIDE SEQUENCE [LARGE SCALE GENOMIC DNA]</scope>
    <source>
        <strain evidence="3">JCM 16961</strain>
    </source>
</reference>
<evidence type="ECO:0008006" key="4">
    <source>
        <dbReference type="Google" id="ProtNLM"/>
    </source>
</evidence>
<accession>A0ABP7CRW1</accession>
<evidence type="ECO:0000313" key="2">
    <source>
        <dbReference type="EMBL" id="GAA3695411.1"/>
    </source>
</evidence>
<evidence type="ECO:0000256" key="1">
    <source>
        <dbReference type="SAM" id="MobiDB-lite"/>
    </source>
</evidence>
<name>A0ABP7CRW1_9MICC</name>
<dbReference type="RefSeq" id="WP_425582907.1">
    <property type="nucleotide sequence ID" value="NZ_BAABCJ010000001.1"/>
</dbReference>
<dbReference type="Proteomes" id="UP001501536">
    <property type="component" value="Unassembled WGS sequence"/>
</dbReference>
<dbReference type="EMBL" id="BAABCJ010000001">
    <property type="protein sequence ID" value="GAA3695411.1"/>
    <property type="molecule type" value="Genomic_DNA"/>
</dbReference>
<feature type="region of interest" description="Disordered" evidence="1">
    <location>
        <begin position="72"/>
        <end position="108"/>
    </location>
</feature>
<comment type="caution">
    <text evidence="2">The sequence shown here is derived from an EMBL/GenBank/DDBJ whole genome shotgun (WGS) entry which is preliminary data.</text>
</comment>